<protein>
    <recommendedName>
        <fullName evidence="5">PQQ-binding-like beta-propeller repeat protein</fullName>
    </recommendedName>
</protein>
<proteinExistence type="predicted"/>
<evidence type="ECO:0008006" key="5">
    <source>
        <dbReference type="Google" id="ProtNLM"/>
    </source>
</evidence>
<evidence type="ECO:0000313" key="4">
    <source>
        <dbReference type="Proteomes" id="UP000655868"/>
    </source>
</evidence>
<reference evidence="3" key="1">
    <citation type="submission" date="2020-12" db="EMBL/GenBank/DDBJ databases">
        <title>Antrihabitans popcorni sp. nov. and Antrihabitans auranticaus sp. nov., isolated from a larva cave.</title>
        <authorList>
            <person name="Lee S.D."/>
            <person name="Kim I.S."/>
        </authorList>
    </citation>
    <scope>NUCLEOTIDE SEQUENCE</scope>
    <source>
        <strain evidence="3">YC3-6</strain>
    </source>
</reference>
<evidence type="ECO:0000313" key="3">
    <source>
        <dbReference type="EMBL" id="MBJ8338359.1"/>
    </source>
</evidence>
<gene>
    <name evidence="3" type="ORF">JGU71_05650</name>
</gene>
<sequence>MLAPERRSRGDLIAAALIVVFVIAAATVVWLRSDARGTTSITAEFPAVQPETALSVPENLGERWRADSGVTDLPLVAEGAVVTADGDAVIGRDPATGDEIWRYQRNMPLCDVISAWGDVVAVYRDRRGCSQVTALRGSDGLRQGNRTSDADDAVNLGFDGTYVRSQGATRIELWRSDLVRTVEYGRIDAPVNPNSQPRSGCTIDSAASSSSKLAVLERCPGEPTDRLTVQNPAPKDAQKPEESGSVVLEELSPGTSGVRILATAGDKTALYLPGDGGASKPRIGVFDGNAKAIAQYPLPALLSPDAKVSKVGTGYNIWTGSQVVALSSTDLAPLWTFDGALGPGGAMAGRTLIPVADGIAVVDPITGQQQSRITFARNDSASGPITTAVLGNYVFEQRGSQLVALG</sequence>
<evidence type="ECO:0000256" key="2">
    <source>
        <dbReference type="SAM" id="Phobius"/>
    </source>
</evidence>
<comment type="caution">
    <text evidence="3">The sequence shown here is derived from an EMBL/GenBank/DDBJ whole genome shotgun (WGS) entry which is preliminary data.</text>
</comment>
<keyword evidence="2" id="KW-1133">Transmembrane helix</keyword>
<dbReference type="RefSeq" id="WP_199703058.1">
    <property type="nucleotide sequence ID" value="NZ_JAEMNV010000002.1"/>
</dbReference>
<dbReference type="AlphaFoldDB" id="A0A934NNC6"/>
<dbReference type="EMBL" id="JAEMNV010000002">
    <property type="protein sequence ID" value="MBJ8338359.1"/>
    <property type="molecule type" value="Genomic_DNA"/>
</dbReference>
<organism evidence="3 4">
    <name type="scientific">Antrihabitans stalagmiti</name>
    <dbReference type="NCBI Taxonomy" id="2799499"/>
    <lineage>
        <taxon>Bacteria</taxon>
        <taxon>Bacillati</taxon>
        <taxon>Actinomycetota</taxon>
        <taxon>Actinomycetes</taxon>
        <taxon>Mycobacteriales</taxon>
        <taxon>Nocardiaceae</taxon>
        <taxon>Antrihabitans</taxon>
    </lineage>
</organism>
<dbReference type="SUPFAM" id="SSF50998">
    <property type="entry name" value="Quinoprotein alcohol dehydrogenase-like"/>
    <property type="match status" value="1"/>
</dbReference>
<feature type="region of interest" description="Disordered" evidence="1">
    <location>
        <begin position="221"/>
        <end position="246"/>
    </location>
</feature>
<feature type="transmembrane region" description="Helical" evidence="2">
    <location>
        <begin position="12"/>
        <end position="31"/>
    </location>
</feature>
<keyword evidence="2" id="KW-0812">Transmembrane</keyword>
<keyword evidence="2" id="KW-0472">Membrane</keyword>
<accession>A0A934NNC6</accession>
<evidence type="ECO:0000256" key="1">
    <source>
        <dbReference type="SAM" id="MobiDB-lite"/>
    </source>
</evidence>
<dbReference type="InterPro" id="IPR011047">
    <property type="entry name" value="Quinoprotein_ADH-like_sf"/>
</dbReference>
<name>A0A934NNC6_9NOCA</name>
<keyword evidence="4" id="KW-1185">Reference proteome</keyword>
<dbReference type="Proteomes" id="UP000655868">
    <property type="component" value="Unassembled WGS sequence"/>
</dbReference>